<evidence type="ECO:0000313" key="8">
    <source>
        <dbReference type="Proteomes" id="UP000186953"/>
    </source>
</evidence>
<keyword evidence="7" id="KW-0808">Transferase</keyword>
<dbReference type="PANTHER" id="PTHR42723:SF1">
    <property type="entry name" value="CHLOROPHYLL SYNTHASE, CHLOROPLASTIC"/>
    <property type="match status" value="1"/>
</dbReference>
<dbReference type="RefSeq" id="WP_084182091.1">
    <property type="nucleotide sequence ID" value="NZ_FTMA01000005.1"/>
</dbReference>
<dbReference type="Pfam" id="PF01040">
    <property type="entry name" value="UbiA"/>
    <property type="match status" value="1"/>
</dbReference>
<feature type="transmembrane region" description="Helical" evidence="6">
    <location>
        <begin position="96"/>
        <end position="129"/>
    </location>
</feature>
<comment type="subcellular location">
    <subcellularLocation>
        <location evidence="1">Membrane</location>
        <topology evidence="1">Multi-pass membrane protein</topology>
    </subcellularLocation>
</comment>
<dbReference type="Proteomes" id="UP000186953">
    <property type="component" value="Unassembled WGS sequence"/>
</dbReference>
<evidence type="ECO:0000256" key="4">
    <source>
        <dbReference type="ARBA" id="ARBA00022989"/>
    </source>
</evidence>
<evidence type="ECO:0000313" key="7">
    <source>
        <dbReference type="EMBL" id="SIR00977.1"/>
    </source>
</evidence>
<dbReference type="STRING" id="228959.SAMN05421797_105101"/>
<dbReference type="AlphaFoldDB" id="A0A1N6XFB9"/>
<dbReference type="GO" id="GO:0016020">
    <property type="term" value="C:membrane"/>
    <property type="evidence" value="ECO:0007669"/>
    <property type="project" value="UniProtKB-SubCell"/>
</dbReference>
<evidence type="ECO:0000256" key="1">
    <source>
        <dbReference type="ARBA" id="ARBA00004141"/>
    </source>
</evidence>
<accession>A0A1N6XFB9</accession>
<dbReference type="Gene3D" id="1.10.357.140">
    <property type="entry name" value="UbiA prenyltransferase"/>
    <property type="match status" value="1"/>
</dbReference>
<keyword evidence="3 6" id="KW-0812">Transmembrane</keyword>
<evidence type="ECO:0000256" key="3">
    <source>
        <dbReference type="ARBA" id="ARBA00022692"/>
    </source>
</evidence>
<keyword evidence="5 6" id="KW-0472">Membrane</keyword>
<dbReference type="PANTHER" id="PTHR42723">
    <property type="entry name" value="CHLOROPHYLL SYNTHASE"/>
    <property type="match status" value="1"/>
</dbReference>
<reference evidence="8" key="1">
    <citation type="submission" date="2017-01" db="EMBL/GenBank/DDBJ databases">
        <authorList>
            <person name="Varghese N."/>
            <person name="Submissions S."/>
        </authorList>
    </citation>
    <scope>NUCLEOTIDE SEQUENCE [LARGE SCALE GENOMIC DNA]</scope>
    <source>
        <strain evidence="8">DSM 15366</strain>
    </source>
</reference>
<gene>
    <name evidence="7" type="ORF">SAMN05421797_105101</name>
</gene>
<feature type="transmembrane region" description="Helical" evidence="6">
    <location>
        <begin position="20"/>
        <end position="37"/>
    </location>
</feature>
<dbReference type="InterPro" id="IPR044878">
    <property type="entry name" value="UbiA_sf"/>
</dbReference>
<dbReference type="OrthoDB" id="2908954at2"/>
<organism evidence="7 8">
    <name type="scientific">Maribacter ulvicola</name>
    <dbReference type="NCBI Taxonomy" id="228959"/>
    <lineage>
        <taxon>Bacteria</taxon>
        <taxon>Pseudomonadati</taxon>
        <taxon>Bacteroidota</taxon>
        <taxon>Flavobacteriia</taxon>
        <taxon>Flavobacteriales</taxon>
        <taxon>Flavobacteriaceae</taxon>
        <taxon>Maribacter</taxon>
    </lineage>
</organism>
<keyword evidence="4 6" id="KW-1133">Transmembrane helix</keyword>
<evidence type="ECO:0000256" key="2">
    <source>
        <dbReference type="ARBA" id="ARBA00022475"/>
    </source>
</evidence>
<dbReference type="EMBL" id="FTMA01000005">
    <property type="protein sequence ID" value="SIR00977.1"/>
    <property type="molecule type" value="Genomic_DNA"/>
</dbReference>
<evidence type="ECO:0000256" key="6">
    <source>
        <dbReference type="SAM" id="Phobius"/>
    </source>
</evidence>
<feature type="transmembrane region" description="Helical" evidence="6">
    <location>
        <begin position="252"/>
        <end position="272"/>
    </location>
</feature>
<sequence>MKEKLMGFVRLARPANLPTAAADILAGITIALYLRNIEALNFLAEQSNDVLLLVFSSIALYAGGVVFNDVFDAELDAIERPERAIPSGLVPKREAVYFGTFLMLIGITLAFKSTILSGFISVALTIAILSYDGYFKQYGFAGPLNMGICRGLNLLLGMSILGMLSHWYISLVPVVYIFAITLISRGEVHGNNKKHIVWAGILYAIVILAIALIVIEEKDNAVILAPFLILFGYLIFKPLLKAYKENSPKNIKNAVMGGVLSLVVMNACWVAGFSNWYLALAVLLLLPLSMLLSKLFAVT</sequence>
<feature type="transmembrane region" description="Helical" evidence="6">
    <location>
        <begin position="49"/>
        <end position="67"/>
    </location>
</feature>
<dbReference type="NCBIfam" id="NF035940">
    <property type="entry name" value="prenyl_rel_EboC"/>
    <property type="match status" value="1"/>
</dbReference>
<protein>
    <submittedName>
        <fullName evidence="7">4-hydroxybenzoate polyprenyltransferase</fullName>
    </submittedName>
</protein>
<dbReference type="CDD" id="cd13964">
    <property type="entry name" value="PT_UbiA_1"/>
    <property type="match status" value="1"/>
</dbReference>
<proteinExistence type="predicted"/>
<keyword evidence="2" id="KW-1003">Cell membrane</keyword>
<feature type="transmembrane region" description="Helical" evidence="6">
    <location>
        <begin position="196"/>
        <end position="215"/>
    </location>
</feature>
<feature type="transmembrane region" description="Helical" evidence="6">
    <location>
        <begin position="141"/>
        <end position="161"/>
    </location>
</feature>
<feature type="transmembrane region" description="Helical" evidence="6">
    <location>
        <begin position="221"/>
        <end position="240"/>
    </location>
</feature>
<dbReference type="GO" id="GO:0016765">
    <property type="term" value="F:transferase activity, transferring alkyl or aryl (other than methyl) groups"/>
    <property type="evidence" value="ECO:0007669"/>
    <property type="project" value="InterPro"/>
</dbReference>
<name>A0A1N6XFB9_9FLAO</name>
<dbReference type="InterPro" id="IPR050475">
    <property type="entry name" value="Prenyltransferase_related"/>
</dbReference>
<dbReference type="InterPro" id="IPR000537">
    <property type="entry name" value="UbiA_prenyltransferase"/>
</dbReference>
<keyword evidence="8" id="KW-1185">Reference proteome</keyword>
<feature type="transmembrane region" description="Helical" evidence="6">
    <location>
        <begin position="278"/>
        <end position="297"/>
    </location>
</feature>
<evidence type="ECO:0000256" key="5">
    <source>
        <dbReference type="ARBA" id="ARBA00023136"/>
    </source>
</evidence>
<feature type="transmembrane region" description="Helical" evidence="6">
    <location>
        <begin position="167"/>
        <end position="184"/>
    </location>
</feature>